<feature type="repeat" description="PPR" evidence="3">
    <location>
        <begin position="436"/>
        <end position="470"/>
    </location>
</feature>
<gene>
    <name evidence="4" type="primary">PCMP-E27</name>
    <name evidence="4" type="ORF">AXF42_Ash012786</name>
</gene>
<dbReference type="NCBIfam" id="TIGR00756">
    <property type="entry name" value="PPR"/>
    <property type="match status" value="6"/>
</dbReference>
<evidence type="ECO:0000313" key="4">
    <source>
        <dbReference type="EMBL" id="PKA56656.1"/>
    </source>
</evidence>
<dbReference type="AlphaFoldDB" id="A0A2I0AMG2"/>
<keyword evidence="4" id="KW-0378">Hydrolase</keyword>
<dbReference type="Proteomes" id="UP000236161">
    <property type="component" value="Unassembled WGS sequence"/>
</dbReference>
<feature type="repeat" description="PPR" evidence="3">
    <location>
        <begin position="73"/>
        <end position="107"/>
    </location>
</feature>
<feature type="repeat" description="PPR" evidence="3">
    <location>
        <begin position="401"/>
        <end position="435"/>
    </location>
</feature>
<dbReference type="GO" id="GO:0003723">
    <property type="term" value="F:RNA binding"/>
    <property type="evidence" value="ECO:0007669"/>
    <property type="project" value="InterPro"/>
</dbReference>
<dbReference type="PROSITE" id="PS51375">
    <property type="entry name" value="PPR"/>
    <property type="match status" value="6"/>
</dbReference>
<dbReference type="Pfam" id="PF01535">
    <property type="entry name" value="PPR"/>
    <property type="match status" value="7"/>
</dbReference>
<dbReference type="PANTHER" id="PTHR47926:SF531">
    <property type="entry name" value="TETRATRICOPEPTIDE REPEAT SUPERFAMILY PROTEIN"/>
    <property type="match status" value="1"/>
</dbReference>
<evidence type="ECO:0000256" key="2">
    <source>
        <dbReference type="ARBA" id="ARBA00022737"/>
    </source>
</evidence>
<dbReference type="InterPro" id="IPR002885">
    <property type="entry name" value="PPR_rpt"/>
</dbReference>
<reference evidence="4 5" key="1">
    <citation type="journal article" date="2017" name="Nature">
        <title>The Apostasia genome and the evolution of orchids.</title>
        <authorList>
            <person name="Zhang G.Q."/>
            <person name="Liu K.W."/>
            <person name="Li Z."/>
            <person name="Lohaus R."/>
            <person name="Hsiao Y.Y."/>
            <person name="Niu S.C."/>
            <person name="Wang J.Y."/>
            <person name="Lin Y.C."/>
            <person name="Xu Q."/>
            <person name="Chen L.J."/>
            <person name="Yoshida K."/>
            <person name="Fujiwara S."/>
            <person name="Wang Z.W."/>
            <person name="Zhang Y.Q."/>
            <person name="Mitsuda N."/>
            <person name="Wang M."/>
            <person name="Liu G.H."/>
            <person name="Pecoraro L."/>
            <person name="Huang H.X."/>
            <person name="Xiao X.J."/>
            <person name="Lin M."/>
            <person name="Wu X.Y."/>
            <person name="Wu W.L."/>
            <person name="Chen Y.Y."/>
            <person name="Chang S.B."/>
            <person name="Sakamoto S."/>
            <person name="Ohme-Takagi M."/>
            <person name="Yagi M."/>
            <person name="Zeng S.J."/>
            <person name="Shen C.Y."/>
            <person name="Yeh C.M."/>
            <person name="Luo Y.B."/>
            <person name="Tsai W.C."/>
            <person name="Van de Peer Y."/>
            <person name="Liu Z.J."/>
        </authorList>
    </citation>
    <scope>NUCLEOTIDE SEQUENCE [LARGE SCALE GENOMIC DNA]</scope>
    <source>
        <strain evidence="5">cv. Shenzhen</strain>
        <tissue evidence="4">Stem</tissue>
    </source>
</reference>
<dbReference type="Pfam" id="PF12854">
    <property type="entry name" value="PPR_1"/>
    <property type="match status" value="1"/>
</dbReference>
<sequence length="627" mass="70572">MGDLSSSFEMEPRLIRILQSCRDIKDLKQTHLQILVNGLAESSHLLPKLMDLSSASNSLNYTIQIFEAAESPNVFAHNMMIKCFAENRRQDEAFGAYSRMRLLGFSPNSFTFTFLLKGRESQLSLSCCEVVHSQLMKYGFGSHLFVQNVLLSAYSRCISSLDFARQLFDEMPERDVVSWNSILCAYLTREDIEQAIQLFDSMPVRNIVSWNSIISALSKSGDMASARSMFDSMVTRNTITWNAMVAGYVADGDIDSARLIFDQNWDKDAISWTAMISGYARVGNMESARNLFDEMPQKNVVSWNAMVSGYVKNSQFDEALVLFHSLLVDRKCSPDEATLVSVVSACTHLGSLGHGRWIHSYIKKNNIDLTVTLGNALIDMFAKCGDLMNSELIFNQMENRPIITWTTMISGLALNGKCSEALALFRKFCMEGLEPDDVIFISALSACIHGGHVEEGQRIFSQMDDYGIKPRMEHYGCMVDLLGRAGKLEEAVVLIQKMPIQPNVVIWATLLSSCYVHRAEGLVEYLSQNFENLESLEPDYQVLISNYSARGGVWNGVMGVRSTMQSKGIKKVPGCSLIQVDTEVHEFLVKDIKHKRRKDIYQTLDGLTEVMRQVEAFDESYQLVPFS</sequence>
<dbReference type="EC" id="3.6.1.-" evidence="4"/>
<name>A0A2I0AMG2_9ASPA</name>
<dbReference type="GO" id="GO:0009451">
    <property type="term" value="P:RNA modification"/>
    <property type="evidence" value="ECO:0007669"/>
    <property type="project" value="InterPro"/>
</dbReference>
<accession>A0A2I0AMG2</accession>
<feature type="repeat" description="PPR" evidence="3">
    <location>
        <begin position="175"/>
        <end position="205"/>
    </location>
</feature>
<feature type="repeat" description="PPR" evidence="3">
    <location>
        <begin position="206"/>
        <end position="240"/>
    </location>
</feature>
<dbReference type="InterPro" id="IPR046848">
    <property type="entry name" value="E_motif"/>
</dbReference>
<dbReference type="PANTHER" id="PTHR47926">
    <property type="entry name" value="PENTATRICOPEPTIDE REPEAT-CONTAINING PROTEIN"/>
    <property type="match status" value="1"/>
</dbReference>
<dbReference type="Gene3D" id="1.25.40.10">
    <property type="entry name" value="Tetratricopeptide repeat domain"/>
    <property type="match status" value="5"/>
</dbReference>
<protein>
    <submittedName>
        <fullName evidence="4">Pentatricopeptide repeat-containing protein</fullName>
        <ecNumber evidence="4">3.6.1.-</ecNumber>
    </submittedName>
</protein>
<dbReference type="OrthoDB" id="185373at2759"/>
<dbReference type="FunFam" id="1.25.40.10:FF:000333">
    <property type="entry name" value="Pentatricopeptide repeat-containing protein"/>
    <property type="match status" value="1"/>
</dbReference>
<proteinExistence type="inferred from homology"/>
<dbReference type="GO" id="GO:0016787">
    <property type="term" value="F:hydrolase activity"/>
    <property type="evidence" value="ECO:0007669"/>
    <property type="project" value="UniProtKB-KW"/>
</dbReference>
<keyword evidence="5" id="KW-1185">Reference proteome</keyword>
<dbReference type="EMBL" id="KZ451970">
    <property type="protein sequence ID" value="PKA56656.1"/>
    <property type="molecule type" value="Genomic_DNA"/>
</dbReference>
<dbReference type="SUPFAM" id="SSF48452">
    <property type="entry name" value="TPR-like"/>
    <property type="match status" value="1"/>
</dbReference>
<evidence type="ECO:0000256" key="1">
    <source>
        <dbReference type="ARBA" id="ARBA00006643"/>
    </source>
</evidence>
<dbReference type="InterPro" id="IPR011990">
    <property type="entry name" value="TPR-like_helical_dom_sf"/>
</dbReference>
<comment type="similarity">
    <text evidence="1">Belongs to the PPR family. PCMP-H subfamily.</text>
</comment>
<evidence type="ECO:0000256" key="3">
    <source>
        <dbReference type="PROSITE-ProRule" id="PRU00708"/>
    </source>
</evidence>
<dbReference type="Pfam" id="PF13041">
    <property type="entry name" value="PPR_2"/>
    <property type="match status" value="2"/>
</dbReference>
<dbReference type="InterPro" id="IPR046960">
    <property type="entry name" value="PPR_At4g14850-like_plant"/>
</dbReference>
<organism evidence="4 5">
    <name type="scientific">Apostasia shenzhenica</name>
    <dbReference type="NCBI Taxonomy" id="1088818"/>
    <lineage>
        <taxon>Eukaryota</taxon>
        <taxon>Viridiplantae</taxon>
        <taxon>Streptophyta</taxon>
        <taxon>Embryophyta</taxon>
        <taxon>Tracheophyta</taxon>
        <taxon>Spermatophyta</taxon>
        <taxon>Magnoliopsida</taxon>
        <taxon>Liliopsida</taxon>
        <taxon>Asparagales</taxon>
        <taxon>Orchidaceae</taxon>
        <taxon>Apostasioideae</taxon>
        <taxon>Apostasia</taxon>
    </lineage>
</organism>
<feature type="repeat" description="PPR" evidence="3">
    <location>
        <begin position="268"/>
        <end position="302"/>
    </location>
</feature>
<dbReference type="Pfam" id="PF20431">
    <property type="entry name" value="E_motif"/>
    <property type="match status" value="1"/>
</dbReference>
<keyword evidence="2" id="KW-0677">Repeat</keyword>
<dbReference type="FunFam" id="1.25.40.10:FF:000511">
    <property type="entry name" value="Pentatricopeptide repeat-containing protein"/>
    <property type="match status" value="1"/>
</dbReference>
<evidence type="ECO:0000313" key="5">
    <source>
        <dbReference type="Proteomes" id="UP000236161"/>
    </source>
</evidence>